<comment type="caution">
    <text evidence="2">The sequence shown here is derived from an EMBL/GenBank/DDBJ whole genome shotgun (WGS) entry which is preliminary data.</text>
</comment>
<proteinExistence type="predicted"/>
<dbReference type="InterPro" id="IPR012340">
    <property type="entry name" value="NA-bd_OB-fold"/>
</dbReference>
<name>A0A645J612_9ZZZZ</name>
<feature type="domain" description="TRAM" evidence="1">
    <location>
        <begin position="1"/>
        <end position="48"/>
    </location>
</feature>
<protein>
    <recommendedName>
        <fullName evidence="1">TRAM domain-containing protein</fullName>
    </recommendedName>
</protein>
<dbReference type="InterPro" id="IPR002792">
    <property type="entry name" value="TRAM_dom"/>
</dbReference>
<dbReference type="AlphaFoldDB" id="A0A645J612"/>
<dbReference type="Pfam" id="PF01938">
    <property type="entry name" value="TRAM"/>
    <property type="match status" value="1"/>
</dbReference>
<dbReference type="SUPFAM" id="SSF50249">
    <property type="entry name" value="Nucleic acid-binding proteins"/>
    <property type="match status" value="1"/>
</dbReference>
<sequence>MQIGTEFQCEIETCAMGGDGLARVNGEVVFIPETLPGEKLIGRVTEEK</sequence>
<dbReference type="Gene3D" id="2.40.50.140">
    <property type="entry name" value="Nucleic acid-binding proteins"/>
    <property type="match status" value="1"/>
</dbReference>
<dbReference type="PROSITE" id="PS50926">
    <property type="entry name" value="TRAM"/>
    <property type="match status" value="1"/>
</dbReference>
<gene>
    <name evidence="2" type="ORF">SDC9_206806</name>
</gene>
<dbReference type="EMBL" id="VSSQ01132679">
    <property type="protein sequence ID" value="MPN59088.1"/>
    <property type="molecule type" value="Genomic_DNA"/>
</dbReference>
<evidence type="ECO:0000259" key="1">
    <source>
        <dbReference type="PROSITE" id="PS50926"/>
    </source>
</evidence>
<accession>A0A645J612</accession>
<evidence type="ECO:0000313" key="2">
    <source>
        <dbReference type="EMBL" id="MPN59088.1"/>
    </source>
</evidence>
<organism evidence="2">
    <name type="scientific">bioreactor metagenome</name>
    <dbReference type="NCBI Taxonomy" id="1076179"/>
    <lineage>
        <taxon>unclassified sequences</taxon>
        <taxon>metagenomes</taxon>
        <taxon>ecological metagenomes</taxon>
    </lineage>
</organism>
<reference evidence="2" key="1">
    <citation type="submission" date="2019-08" db="EMBL/GenBank/DDBJ databases">
        <authorList>
            <person name="Kucharzyk K."/>
            <person name="Murdoch R.W."/>
            <person name="Higgins S."/>
            <person name="Loffler F."/>
        </authorList>
    </citation>
    <scope>NUCLEOTIDE SEQUENCE</scope>
</reference>